<evidence type="ECO:0000256" key="1">
    <source>
        <dbReference type="ARBA" id="ARBA00006538"/>
    </source>
</evidence>
<dbReference type="EMBL" id="QYAD01000005">
    <property type="protein sequence ID" value="MBL3690979.1"/>
    <property type="molecule type" value="Genomic_DNA"/>
</dbReference>
<protein>
    <submittedName>
        <fullName evidence="4">Palmitoyl-CoA hydrolase</fullName>
    </submittedName>
</protein>
<dbReference type="PANTHER" id="PTHR10824:SF4">
    <property type="entry name" value="ACYL-COENZYME A THIOESTERASE 1-LIKE"/>
    <property type="match status" value="1"/>
</dbReference>
<evidence type="ECO:0000313" key="4">
    <source>
        <dbReference type="EMBL" id="MBL3690979.1"/>
    </source>
</evidence>
<comment type="similarity">
    <text evidence="1">Belongs to the C/M/P thioester hydrolase family.</text>
</comment>
<sequence>MNAQLALHVSPESGLLSARRLIRVTGAIPGSLVSLRAETVRGVERWAAEATFLVDAQGTVDLDTAAPVSGDYRVPDAMGLFWAQARETSHGGSSEPEDVTAPILTRLTARLVAGTGSYFSDTAASGDETAEATVEQHLLAPGVTRTEVRADGLVGTLFRPTGAGPFPTIIVMNGSGGGINEARAALYAAEGIQAFALGYFRVPGLSHYISHTPLEYFERALAYTARELAPLGGAPVVSGQSRGGELTLLLASRFPERILAAVAFVPGAFVFGAQGAADPSEGWSGPTWTENDAPLPHLWRENAGVTWHPWGGDVPPTRASDIYVDGLRDRQLARQTRIPIEKFRGPVLCVSGLDDRAWPSSFASQLALDALAHSGHRAERLHLDYADAGHGITIPHLPATEIARRHPVSGVSYSNGGTPHGNAHASADSFARVCEFVHRSARAAAGHLPEAASSAAPVLGTRDPEVFPNTKEI</sequence>
<dbReference type="GO" id="GO:0016787">
    <property type="term" value="F:hydrolase activity"/>
    <property type="evidence" value="ECO:0007669"/>
    <property type="project" value="UniProtKB-KW"/>
</dbReference>
<dbReference type="InterPro" id="IPR029058">
    <property type="entry name" value="AB_hydrolase_fold"/>
</dbReference>
<dbReference type="Proteomes" id="UP001646141">
    <property type="component" value="Unassembled WGS sequence"/>
</dbReference>
<evidence type="ECO:0000259" key="2">
    <source>
        <dbReference type="Pfam" id="PF04775"/>
    </source>
</evidence>
<dbReference type="RefSeq" id="WP_202383149.1">
    <property type="nucleotide sequence ID" value="NZ_BAAAMA010000009.1"/>
</dbReference>
<organism evidence="4 5">
    <name type="scientific">Leucobacter chromiireducens subsp. chromiireducens</name>
    <dbReference type="NCBI Taxonomy" id="660067"/>
    <lineage>
        <taxon>Bacteria</taxon>
        <taxon>Bacillati</taxon>
        <taxon>Actinomycetota</taxon>
        <taxon>Actinomycetes</taxon>
        <taxon>Micrococcales</taxon>
        <taxon>Microbacteriaceae</taxon>
        <taxon>Leucobacter</taxon>
    </lineage>
</organism>
<gene>
    <name evidence="4" type="ORF">D3226_13605</name>
</gene>
<dbReference type="Pfam" id="PF08840">
    <property type="entry name" value="BAAT_C"/>
    <property type="match status" value="1"/>
</dbReference>
<dbReference type="InterPro" id="IPR042490">
    <property type="entry name" value="Thio_Ohase/BAAT_N"/>
</dbReference>
<dbReference type="Gene3D" id="3.40.50.1820">
    <property type="entry name" value="alpha/beta hydrolase"/>
    <property type="match status" value="1"/>
</dbReference>
<reference evidence="4 5" key="1">
    <citation type="submission" date="2018-09" db="EMBL/GenBank/DDBJ databases">
        <title>Comparative genomics of Leucobacter spp.</title>
        <authorList>
            <person name="Reis A.C."/>
            <person name="Kolvenbach B.A."/>
            <person name="Corvini P.F.X."/>
            <person name="Nunes O.C."/>
        </authorList>
    </citation>
    <scope>NUCLEOTIDE SEQUENCE [LARGE SCALE GENOMIC DNA]</scope>
    <source>
        <strain evidence="4 5">L-1</strain>
    </source>
</reference>
<keyword evidence="4" id="KW-0378">Hydrolase</keyword>
<accession>A0ABS1STZ7</accession>
<keyword evidence="5" id="KW-1185">Reference proteome</keyword>
<feature type="domain" description="BAAT/Acyl-CoA thioester hydrolase C-terminal" evidence="3">
    <location>
        <begin position="213"/>
        <end position="439"/>
    </location>
</feature>
<dbReference type="SUPFAM" id="SSF53474">
    <property type="entry name" value="alpha/beta-Hydrolases"/>
    <property type="match status" value="1"/>
</dbReference>
<evidence type="ECO:0000259" key="3">
    <source>
        <dbReference type="Pfam" id="PF08840"/>
    </source>
</evidence>
<dbReference type="PANTHER" id="PTHR10824">
    <property type="entry name" value="ACYL-COENZYME A THIOESTERASE-RELATED"/>
    <property type="match status" value="1"/>
</dbReference>
<dbReference type="InterPro" id="IPR006862">
    <property type="entry name" value="Thio_Ohase/aa_AcTrfase"/>
</dbReference>
<feature type="domain" description="Acyl-CoA thioester hydrolase/bile acid-CoA amino acid N-acetyltransferase" evidence="2">
    <location>
        <begin position="22"/>
        <end position="149"/>
    </location>
</feature>
<dbReference type="Gene3D" id="2.60.40.2240">
    <property type="entry name" value="Acyl-CoA thioester hydrolase/BAAT N-terminal domain"/>
    <property type="match status" value="1"/>
</dbReference>
<dbReference type="PIRSF" id="PIRSF016521">
    <property type="entry name" value="Acyl-CoA_hydro"/>
    <property type="match status" value="1"/>
</dbReference>
<proteinExistence type="inferred from homology"/>
<name>A0ABS1STZ7_9MICO</name>
<evidence type="ECO:0000313" key="5">
    <source>
        <dbReference type="Proteomes" id="UP001646141"/>
    </source>
</evidence>
<comment type="caution">
    <text evidence="4">The sequence shown here is derived from an EMBL/GenBank/DDBJ whole genome shotgun (WGS) entry which is preliminary data.</text>
</comment>
<dbReference type="InterPro" id="IPR016662">
    <property type="entry name" value="Acyl-CoA_thioEstase_long-chain"/>
</dbReference>
<dbReference type="Pfam" id="PF04775">
    <property type="entry name" value="Bile_Hydr_Trans"/>
    <property type="match status" value="1"/>
</dbReference>
<dbReference type="InterPro" id="IPR014940">
    <property type="entry name" value="BAAT_C"/>
</dbReference>